<evidence type="ECO:0000256" key="10">
    <source>
        <dbReference type="SAM" id="SignalP"/>
    </source>
</evidence>
<dbReference type="Proteomes" id="UP000016933">
    <property type="component" value="Unassembled WGS sequence"/>
</dbReference>
<dbReference type="STRING" id="675120.N1PHW5"/>
<dbReference type="InterPro" id="IPR006710">
    <property type="entry name" value="Glyco_hydro_43"/>
</dbReference>
<organism evidence="11 12">
    <name type="scientific">Dothistroma septosporum (strain NZE10 / CBS 128990)</name>
    <name type="common">Red band needle blight fungus</name>
    <name type="synonym">Mycosphaerella pini</name>
    <dbReference type="NCBI Taxonomy" id="675120"/>
    <lineage>
        <taxon>Eukaryota</taxon>
        <taxon>Fungi</taxon>
        <taxon>Dikarya</taxon>
        <taxon>Ascomycota</taxon>
        <taxon>Pezizomycotina</taxon>
        <taxon>Dothideomycetes</taxon>
        <taxon>Dothideomycetidae</taxon>
        <taxon>Mycosphaerellales</taxon>
        <taxon>Mycosphaerellaceae</taxon>
        <taxon>Dothistroma</taxon>
    </lineage>
</organism>
<dbReference type="PANTHER" id="PTHR43301">
    <property type="entry name" value="ARABINAN ENDO-1,5-ALPHA-L-ARABINOSIDASE"/>
    <property type="match status" value="1"/>
</dbReference>
<evidence type="ECO:0000256" key="8">
    <source>
        <dbReference type="PIRSR" id="PIRSR606710-1"/>
    </source>
</evidence>
<protein>
    <recommendedName>
        <fullName evidence="4 7">Arabinan endo-1,5-alpha-L-arabinosidase</fullName>
        <ecNumber evidence="4 7">3.2.1.99</ecNumber>
    </recommendedName>
</protein>
<evidence type="ECO:0000313" key="11">
    <source>
        <dbReference type="EMBL" id="EME41694.1"/>
    </source>
</evidence>
<dbReference type="EMBL" id="KB446542">
    <property type="protein sequence ID" value="EME41694.1"/>
    <property type="molecule type" value="Genomic_DNA"/>
</dbReference>
<dbReference type="InterPro" id="IPR050727">
    <property type="entry name" value="GH43_arabinanases"/>
</dbReference>
<dbReference type="HOGENOM" id="CLU_009397_5_0_1"/>
<dbReference type="InterPro" id="IPR016840">
    <property type="entry name" value="Glyco_hydro_43_endo_a_Ara-ase"/>
</dbReference>
<dbReference type="OrthoDB" id="195678at2759"/>
<keyword evidence="6 7" id="KW-0326">Glycosidase</keyword>
<reference evidence="11 12" key="2">
    <citation type="journal article" date="2012" name="PLoS Pathog.">
        <title>Diverse lifestyles and strategies of plant pathogenesis encoded in the genomes of eighteen Dothideomycetes fungi.</title>
        <authorList>
            <person name="Ohm R.A."/>
            <person name="Feau N."/>
            <person name="Henrissat B."/>
            <person name="Schoch C.L."/>
            <person name="Horwitz B.A."/>
            <person name="Barry K.W."/>
            <person name="Condon B.J."/>
            <person name="Copeland A.C."/>
            <person name="Dhillon B."/>
            <person name="Glaser F."/>
            <person name="Hesse C.N."/>
            <person name="Kosti I."/>
            <person name="LaButti K."/>
            <person name="Lindquist E.A."/>
            <person name="Lucas S."/>
            <person name="Salamov A.A."/>
            <person name="Bradshaw R.E."/>
            <person name="Ciuffetti L."/>
            <person name="Hamelin R.C."/>
            <person name="Kema G.H.J."/>
            <person name="Lawrence C."/>
            <person name="Scott J.A."/>
            <person name="Spatafora J.W."/>
            <person name="Turgeon B.G."/>
            <person name="de Wit P.J.G.M."/>
            <person name="Zhong S."/>
            <person name="Goodwin S.B."/>
            <person name="Grigoriev I.V."/>
        </authorList>
    </citation>
    <scope>NUCLEOTIDE SEQUENCE [LARGE SCALE GENOMIC DNA]</scope>
    <source>
        <strain evidence="12">NZE10 / CBS 128990</strain>
    </source>
</reference>
<evidence type="ECO:0000256" key="4">
    <source>
        <dbReference type="ARBA" id="ARBA00012586"/>
    </source>
</evidence>
<dbReference type="GO" id="GO:0046558">
    <property type="term" value="F:arabinan endo-1,5-alpha-L-arabinosidase activity"/>
    <property type="evidence" value="ECO:0007669"/>
    <property type="project" value="UniProtKB-EC"/>
</dbReference>
<evidence type="ECO:0000256" key="3">
    <source>
        <dbReference type="ARBA" id="ARBA00009865"/>
    </source>
</evidence>
<dbReference type="SUPFAM" id="SSF75005">
    <property type="entry name" value="Arabinanase/levansucrase/invertase"/>
    <property type="match status" value="1"/>
</dbReference>
<evidence type="ECO:0000313" key="12">
    <source>
        <dbReference type="Proteomes" id="UP000016933"/>
    </source>
</evidence>
<dbReference type="OMA" id="QDIWAPS"/>
<feature type="active site" description="Proton donor" evidence="8">
    <location>
        <position position="218"/>
    </location>
</feature>
<dbReference type="Pfam" id="PF04616">
    <property type="entry name" value="Glyco_hydro_43"/>
    <property type="match status" value="1"/>
</dbReference>
<reference evidence="12" key="1">
    <citation type="journal article" date="2012" name="PLoS Genet.">
        <title>The genomes of the fungal plant pathogens Cladosporium fulvum and Dothistroma septosporum reveal adaptation to different hosts and lifestyles but also signatures of common ancestry.</title>
        <authorList>
            <person name="de Wit P.J.G.M."/>
            <person name="van der Burgt A."/>
            <person name="Oekmen B."/>
            <person name="Stergiopoulos I."/>
            <person name="Abd-Elsalam K.A."/>
            <person name="Aerts A.L."/>
            <person name="Bahkali A.H."/>
            <person name="Beenen H.G."/>
            <person name="Chettri P."/>
            <person name="Cox M.P."/>
            <person name="Datema E."/>
            <person name="de Vries R.P."/>
            <person name="Dhillon B."/>
            <person name="Ganley A.R."/>
            <person name="Griffiths S.A."/>
            <person name="Guo Y."/>
            <person name="Hamelin R.C."/>
            <person name="Henrissat B."/>
            <person name="Kabir M.S."/>
            <person name="Jashni M.K."/>
            <person name="Kema G."/>
            <person name="Klaubauf S."/>
            <person name="Lapidus A."/>
            <person name="Levasseur A."/>
            <person name="Lindquist E."/>
            <person name="Mehrabi R."/>
            <person name="Ohm R.A."/>
            <person name="Owen T.J."/>
            <person name="Salamov A."/>
            <person name="Schwelm A."/>
            <person name="Schijlen E."/>
            <person name="Sun H."/>
            <person name="van den Burg H.A."/>
            <person name="van Ham R.C.H.J."/>
            <person name="Zhang S."/>
            <person name="Goodwin S.B."/>
            <person name="Grigoriev I.V."/>
            <person name="Collemare J."/>
            <person name="Bradshaw R.E."/>
        </authorList>
    </citation>
    <scope>NUCLEOTIDE SEQUENCE [LARGE SCALE GENOMIC DNA]</scope>
    <source>
        <strain evidence="12">NZE10 / CBS 128990</strain>
    </source>
</reference>
<dbReference type="UniPathway" id="UPA00667"/>
<dbReference type="CDD" id="cd18831">
    <property type="entry name" value="GH43_AnAbnA-like"/>
    <property type="match status" value="1"/>
</dbReference>
<dbReference type="PANTHER" id="PTHR43301:SF3">
    <property type="entry name" value="ARABINAN ENDO-1,5-ALPHA-L-ARABINOSIDASE A-RELATED"/>
    <property type="match status" value="1"/>
</dbReference>
<dbReference type="eggNOG" id="ENOG502QTQG">
    <property type="taxonomic scope" value="Eukaryota"/>
</dbReference>
<feature type="site" description="Important for catalytic activity, responsible for pKa modulation of the active site Glu and correct orientation of both the proton donor and substrate" evidence="9">
    <location>
        <position position="158"/>
    </location>
</feature>
<keyword evidence="10" id="KW-0732">Signal</keyword>
<keyword evidence="5 7" id="KW-0378">Hydrolase</keyword>
<sequence length="346" mass="37160">MASILVQALLLSPILTAASPLVKRDYPAVAVGACSGTCRGRLHDPAVIYREDTSTYYRFTTNDGLHTATAPSISGPWTDEGPALPDGSIIDLPGNKDLWSPDVFHYHNTYYLYYAVSEIGSVTSDIGVATSPSLAPGSWTDHGSVGIPSSTSSYNRIDPNLYFPSGGSPVLNFGSFWQDIFQLPMEASLLSVANLAAPTHIAQNTTTRPVGLAAGSQEGAYEFRWGGYTYLFLSSGNAFNQPGVGSGLAPPGEEYHILVCRSTQESAGFVDQEGRDCLTQSGGTLLLGSHGDCYAPGGQGVMYDPKLKSPVIYYHYVKPSVSYAYDDFFFGWNKLDFEGGWPRVVA</sequence>
<dbReference type="PIRSF" id="PIRSF026534">
    <property type="entry name" value="Endo_alpha-L-arabinosidase"/>
    <property type="match status" value="1"/>
</dbReference>
<evidence type="ECO:0000256" key="1">
    <source>
        <dbReference type="ARBA" id="ARBA00000375"/>
    </source>
</evidence>
<dbReference type="InterPro" id="IPR023296">
    <property type="entry name" value="Glyco_hydro_beta-prop_sf"/>
</dbReference>
<comment type="similarity">
    <text evidence="3 7">Belongs to the glycosyl hydrolase 43 family.</text>
</comment>
<name>N1PHW5_DOTSN</name>
<evidence type="ECO:0000256" key="6">
    <source>
        <dbReference type="ARBA" id="ARBA00023295"/>
    </source>
</evidence>
<feature type="active site" description="Proton acceptor" evidence="8">
    <location>
        <position position="44"/>
    </location>
</feature>
<evidence type="ECO:0000256" key="5">
    <source>
        <dbReference type="ARBA" id="ARBA00022801"/>
    </source>
</evidence>
<proteinExistence type="inferred from homology"/>
<keyword evidence="12" id="KW-1185">Reference proteome</keyword>
<accession>N1PHW5</accession>
<dbReference type="EC" id="3.2.1.99" evidence="4 7"/>
<comment type="catalytic activity">
    <reaction evidence="1 7">
        <text>Endohydrolysis of (1-&gt;5)-alpha-arabinofuranosidic linkages in (1-&gt;5)-arabinans.</text>
        <dbReference type="EC" id="3.2.1.99"/>
    </reaction>
</comment>
<dbReference type="Gene3D" id="2.115.10.20">
    <property type="entry name" value="Glycosyl hydrolase domain, family 43"/>
    <property type="match status" value="1"/>
</dbReference>
<gene>
    <name evidence="11" type="ORF">DOTSEDRAFT_135803</name>
</gene>
<dbReference type="GO" id="GO:0031222">
    <property type="term" value="P:arabinan catabolic process"/>
    <property type="evidence" value="ECO:0007669"/>
    <property type="project" value="UniProtKB-UniPathway"/>
</dbReference>
<feature type="signal peptide" evidence="10">
    <location>
        <begin position="1"/>
        <end position="18"/>
    </location>
</feature>
<comment type="pathway">
    <text evidence="2 7">Glycan metabolism; L-arabinan degradation.</text>
</comment>
<feature type="chain" id="PRO_5004109857" description="Arabinan endo-1,5-alpha-L-arabinosidase" evidence="10">
    <location>
        <begin position="19"/>
        <end position="346"/>
    </location>
</feature>
<evidence type="ECO:0000256" key="2">
    <source>
        <dbReference type="ARBA" id="ARBA00004834"/>
    </source>
</evidence>
<dbReference type="AlphaFoldDB" id="N1PHW5"/>
<evidence type="ECO:0000256" key="7">
    <source>
        <dbReference type="PIRNR" id="PIRNR026534"/>
    </source>
</evidence>
<evidence type="ECO:0000256" key="9">
    <source>
        <dbReference type="PIRSR" id="PIRSR606710-2"/>
    </source>
</evidence>